<reference evidence="1" key="1">
    <citation type="submission" date="2022-04" db="EMBL/GenBank/DDBJ databases">
        <title>Genome of the entomopathogenic fungus Entomophthora muscae.</title>
        <authorList>
            <person name="Elya C."/>
            <person name="Lovett B.R."/>
            <person name="Lee E."/>
            <person name="Macias A.M."/>
            <person name="Hajek A.E."/>
            <person name="De Bivort B.L."/>
            <person name="Kasson M.T."/>
            <person name="De Fine Licht H.H."/>
            <person name="Stajich J.E."/>
        </authorList>
    </citation>
    <scope>NUCLEOTIDE SEQUENCE</scope>
    <source>
        <strain evidence="1">Berkeley</strain>
    </source>
</reference>
<proteinExistence type="predicted"/>
<name>A0ACC2SM84_9FUNG</name>
<organism evidence="1 2">
    <name type="scientific">Entomophthora muscae</name>
    <dbReference type="NCBI Taxonomy" id="34485"/>
    <lineage>
        <taxon>Eukaryota</taxon>
        <taxon>Fungi</taxon>
        <taxon>Fungi incertae sedis</taxon>
        <taxon>Zoopagomycota</taxon>
        <taxon>Entomophthoromycotina</taxon>
        <taxon>Entomophthoromycetes</taxon>
        <taxon>Entomophthorales</taxon>
        <taxon>Entomophthoraceae</taxon>
        <taxon>Entomophthora</taxon>
    </lineage>
</organism>
<accession>A0ACC2SM84</accession>
<evidence type="ECO:0000313" key="1">
    <source>
        <dbReference type="EMBL" id="KAJ9063276.1"/>
    </source>
</evidence>
<dbReference type="Proteomes" id="UP001165960">
    <property type="component" value="Unassembled WGS sequence"/>
</dbReference>
<protein>
    <submittedName>
        <fullName evidence="1">Uncharacterized protein</fullName>
    </submittedName>
</protein>
<keyword evidence="2" id="KW-1185">Reference proteome</keyword>
<evidence type="ECO:0000313" key="2">
    <source>
        <dbReference type="Proteomes" id="UP001165960"/>
    </source>
</evidence>
<sequence length="252" mass="28933">MTSLYNALQANRLEPKRAAQSHLVQPSILATTRTLSLLFCLVTIGIDSSRNDPSAYHYVMFMTNLSFYTITSYFMSLTNSKVSAYVTWRTVHQKDFVPWSGMSCYFFLWHTILYELCVVLTLIVTPIYWGLLAKDDLPGIGDRELYLTISMHLFNSVLMWKEIILGKNVFILTHILVLIPIILLYIPYALTLKSITGEWAYFFLNYEDDPVCFTIIVSVIGVYATIAHLALVKLHEWRDSHFVPKTTNLPQG</sequence>
<comment type="caution">
    <text evidence="1">The sequence shown here is derived from an EMBL/GenBank/DDBJ whole genome shotgun (WGS) entry which is preliminary data.</text>
</comment>
<gene>
    <name evidence="1" type="ORF">DSO57_1001714</name>
</gene>
<dbReference type="EMBL" id="QTSX02004974">
    <property type="protein sequence ID" value="KAJ9063276.1"/>
    <property type="molecule type" value="Genomic_DNA"/>
</dbReference>